<comment type="caution">
    <text evidence="1">The sequence shown here is derived from an EMBL/GenBank/DDBJ whole genome shotgun (WGS) entry which is preliminary data.</text>
</comment>
<proteinExistence type="predicted"/>
<accession>A0AAV9IGC5</accession>
<reference evidence="1 2" key="1">
    <citation type="submission" date="2022-07" db="EMBL/GenBank/DDBJ databases">
        <title>Genome-wide signatures of adaptation to extreme environments.</title>
        <authorList>
            <person name="Cho C.H."/>
            <person name="Yoon H.S."/>
        </authorList>
    </citation>
    <scope>NUCLEOTIDE SEQUENCE [LARGE SCALE GENOMIC DNA]</scope>
    <source>
        <strain evidence="1 2">108.79 E11</strain>
    </source>
</reference>
<dbReference type="EMBL" id="JANCYU010000040">
    <property type="protein sequence ID" value="KAK4526479.1"/>
    <property type="molecule type" value="Genomic_DNA"/>
</dbReference>
<evidence type="ECO:0000313" key="2">
    <source>
        <dbReference type="Proteomes" id="UP001300502"/>
    </source>
</evidence>
<dbReference type="Proteomes" id="UP001300502">
    <property type="component" value="Unassembled WGS sequence"/>
</dbReference>
<sequence length="369" mass="40808">MRKVATLLERASVQPRQWSRTSQSSSYPTVSFTSSDVPYYAPEYSIDSNWQTPVFTYAGYAHFNYSVVSVSSTPGPGESIFFISDFSIDTSSQSYLLTVLGNEMYYVYLNGEFIGARQYPMYIQKTLSISESGKFRLAAQVVSSGVHQPFLYVKMIGQQNNQYYLHSTSNPSTWNWYVNEAKTIPGAINITMGMGTRELYEIGANGVSVFNTSYPHNRWPVAQTENFYGLFSGEIQVIGPGTDRQPFGTYFVFAQFTVGTSGSYKVSLRANDGAYVYLDSKRFATLVKNDNLTSYTTTLTSGTHVLVAQVMNNGQGSLQVLPNGSGLDATGFLCRIVSDNSASSVVLKSTAGYDWRILNYPSVLPSGYL</sequence>
<gene>
    <name evidence="1" type="ORF">GAYE_SCF24G4395</name>
</gene>
<evidence type="ECO:0000313" key="1">
    <source>
        <dbReference type="EMBL" id="KAK4526479.1"/>
    </source>
</evidence>
<evidence type="ECO:0008006" key="3">
    <source>
        <dbReference type="Google" id="ProtNLM"/>
    </source>
</evidence>
<keyword evidence="2" id="KW-1185">Reference proteome</keyword>
<organism evidence="1 2">
    <name type="scientific">Galdieria yellowstonensis</name>
    <dbReference type="NCBI Taxonomy" id="3028027"/>
    <lineage>
        <taxon>Eukaryota</taxon>
        <taxon>Rhodophyta</taxon>
        <taxon>Bangiophyceae</taxon>
        <taxon>Galdieriales</taxon>
        <taxon>Galdieriaceae</taxon>
        <taxon>Galdieria</taxon>
    </lineage>
</organism>
<dbReference type="AlphaFoldDB" id="A0AAV9IGC5"/>
<protein>
    <recommendedName>
        <fullName evidence="3">PA14 domain-containing protein</fullName>
    </recommendedName>
</protein>
<name>A0AAV9IGC5_9RHOD</name>